<dbReference type="STRING" id="1223545.GS4_14_01270"/>
<evidence type="ECO:0000256" key="4">
    <source>
        <dbReference type="PROSITE-ProRule" id="PRU00335"/>
    </source>
</evidence>
<evidence type="ECO:0000313" key="6">
    <source>
        <dbReference type="EMBL" id="GAC68295.1"/>
    </source>
</evidence>
<name>M0QI43_9ACTN</name>
<reference evidence="6 7" key="1">
    <citation type="submission" date="2013-01" db="EMBL/GenBank/DDBJ databases">
        <title>Whole genome shotgun sequence of Gordonia soli NBRC 108243.</title>
        <authorList>
            <person name="Isaki-Nakamura S."/>
            <person name="Hosoyama A."/>
            <person name="Tsuchikane K."/>
            <person name="Ando Y."/>
            <person name="Baba S."/>
            <person name="Ohji S."/>
            <person name="Hamada M."/>
            <person name="Tamura T."/>
            <person name="Yamazoe A."/>
            <person name="Yamazaki S."/>
            <person name="Fujita N."/>
        </authorList>
    </citation>
    <scope>NUCLEOTIDE SEQUENCE [LARGE SCALE GENOMIC DNA]</scope>
    <source>
        <strain evidence="6 7">NBRC 108243</strain>
    </source>
</reference>
<dbReference type="Pfam" id="PF17933">
    <property type="entry name" value="TetR_C_25"/>
    <property type="match status" value="1"/>
</dbReference>
<sequence>MFAREGFGATVRTIAEAAGVSPGLVIHHFGSKEALRAECDDHVLALTRQANAAKLASDPNGSVLGALMGRMDVLEEDGPRIVYLIRSVQAGGQMARDLLDHLAVDVEKTVRDGVASGAIRPSLDEAARARYLVSYSMGTLLVDITMHPPDDWSDVGAILRAYVDRVVVPATEMAVHGIMTDPTLLDAVVSYQEDRR</sequence>
<dbReference type="eggNOG" id="COG1309">
    <property type="taxonomic scope" value="Bacteria"/>
</dbReference>
<dbReference type="GO" id="GO:0003700">
    <property type="term" value="F:DNA-binding transcription factor activity"/>
    <property type="evidence" value="ECO:0007669"/>
    <property type="project" value="TreeGrafter"/>
</dbReference>
<proteinExistence type="predicted"/>
<dbReference type="Gene3D" id="1.10.357.10">
    <property type="entry name" value="Tetracycline Repressor, domain 2"/>
    <property type="match status" value="1"/>
</dbReference>
<dbReference type="PANTHER" id="PTHR30055:SF234">
    <property type="entry name" value="HTH-TYPE TRANSCRIPTIONAL REGULATOR BETI"/>
    <property type="match status" value="1"/>
</dbReference>
<dbReference type="SUPFAM" id="SSF48498">
    <property type="entry name" value="Tetracyclin repressor-like, C-terminal domain"/>
    <property type="match status" value="1"/>
</dbReference>
<dbReference type="SUPFAM" id="SSF46689">
    <property type="entry name" value="Homeodomain-like"/>
    <property type="match status" value="1"/>
</dbReference>
<keyword evidence="1" id="KW-0805">Transcription regulation</keyword>
<dbReference type="InterPro" id="IPR036271">
    <property type="entry name" value="Tet_transcr_reg_TetR-rel_C_sf"/>
</dbReference>
<organism evidence="6 7">
    <name type="scientific">Gordonia soli NBRC 108243</name>
    <dbReference type="NCBI Taxonomy" id="1223545"/>
    <lineage>
        <taxon>Bacteria</taxon>
        <taxon>Bacillati</taxon>
        <taxon>Actinomycetota</taxon>
        <taxon>Actinomycetes</taxon>
        <taxon>Mycobacteriales</taxon>
        <taxon>Gordoniaceae</taxon>
        <taxon>Gordonia</taxon>
    </lineage>
</organism>
<protein>
    <submittedName>
        <fullName evidence="6">Putative TetR family transcriptional regulator</fullName>
    </submittedName>
</protein>
<evidence type="ECO:0000256" key="2">
    <source>
        <dbReference type="ARBA" id="ARBA00023125"/>
    </source>
</evidence>
<feature type="domain" description="HTH tetR-type" evidence="5">
    <location>
        <begin position="1"/>
        <end position="47"/>
    </location>
</feature>
<dbReference type="PANTHER" id="PTHR30055">
    <property type="entry name" value="HTH-TYPE TRANSCRIPTIONAL REGULATOR RUTR"/>
    <property type="match status" value="1"/>
</dbReference>
<dbReference type="GO" id="GO:0000976">
    <property type="term" value="F:transcription cis-regulatory region binding"/>
    <property type="evidence" value="ECO:0007669"/>
    <property type="project" value="TreeGrafter"/>
</dbReference>
<dbReference type="AlphaFoldDB" id="M0QI43"/>
<dbReference type="InterPro" id="IPR001647">
    <property type="entry name" value="HTH_TetR"/>
</dbReference>
<evidence type="ECO:0000259" key="5">
    <source>
        <dbReference type="PROSITE" id="PS50977"/>
    </source>
</evidence>
<gene>
    <name evidence="6" type="ORF">GS4_14_01270</name>
</gene>
<keyword evidence="2 4" id="KW-0238">DNA-binding</keyword>
<evidence type="ECO:0000256" key="1">
    <source>
        <dbReference type="ARBA" id="ARBA00023015"/>
    </source>
</evidence>
<evidence type="ECO:0000313" key="7">
    <source>
        <dbReference type="Proteomes" id="UP000011666"/>
    </source>
</evidence>
<keyword evidence="7" id="KW-1185">Reference proteome</keyword>
<feature type="DNA-binding region" description="H-T-H motif" evidence="4">
    <location>
        <begin position="10"/>
        <end position="29"/>
    </location>
</feature>
<evidence type="ECO:0000256" key="3">
    <source>
        <dbReference type="ARBA" id="ARBA00023163"/>
    </source>
</evidence>
<comment type="caution">
    <text evidence="6">The sequence shown here is derived from an EMBL/GenBank/DDBJ whole genome shotgun (WGS) entry which is preliminary data.</text>
</comment>
<accession>M0QI43</accession>
<dbReference type="InterPro" id="IPR041484">
    <property type="entry name" value="TetR_C_25"/>
</dbReference>
<dbReference type="InterPro" id="IPR009057">
    <property type="entry name" value="Homeodomain-like_sf"/>
</dbReference>
<keyword evidence="3" id="KW-0804">Transcription</keyword>
<dbReference type="PROSITE" id="PS50977">
    <property type="entry name" value="HTH_TETR_2"/>
    <property type="match status" value="1"/>
</dbReference>
<dbReference type="EMBL" id="BANX01000014">
    <property type="protein sequence ID" value="GAC68295.1"/>
    <property type="molecule type" value="Genomic_DNA"/>
</dbReference>
<dbReference type="InterPro" id="IPR050109">
    <property type="entry name" value="HTH-type_TetR-like_transc_reg"/>
</dbReference>
<dbReference type="Proteomes" id="UP000011666">
    <property type="component" value="Unassembled WGS sequence"/>
</dbReference>
<dbReference type="Pfam" id="PF00440">
    <property type="entry name" value="TetR_N"/>
    <property type="match status" value="1"/>
</dbReference>